<dbReference type="VEuPathDB" id="MicrosporidiaDB:NCER_101908"/>
<gene>
    <name evidence="2" type="ORF">AAJ76_1280005558</name>
</gene>
<dbReference type="AlphaFoldDB" id="A0A0F9YMR6"/>
<evidence type="ECO:0000256" key="1">
    <source>
        <dbReference type="SAM" id="MobiDB-lite"/>
    </source>
</evidence>
<evidence type="ECO:0000313" key="2">
    <source>
        <dbReference type="EMBL" id="KKO74052.1"/>
    </source>
</evidence>
<feature type="region of interest" description="Disordered" evidence="1">
    <location>
        <begin position="43"/>
        <end position="62"/>
    </location>
</feature>
<dbReference type="VEuPathDB" id="MicrosporidiaDB:AAJ76_1280005558"/>
<keyword evidence="3" id="KW-1185">Reference proteome</keyword>
<reference evidence="2 3" key="1">
    <citation type="journal article" date="2015" name="Environ. Microbiol.">
        <title>Genome analyses suggest the presence of polyploidy and recent human-driven expansions in eight global populations of the honeybee pathogen Nosema ceranae.</title>
        <authorList>
            <person name="Pelin A."/>
            <person name="Selman M."/>
            <person name="Aris-Brosou S."/>
            <person name="Farinelli L."/>
            <person name="Corradi N."/>
        </authorList>
    </citation>
    <scope>NUCLEOTIDE SEQUENCE [LARGE SCALE GENOMIC DNA]</scope>
    <source>
        <strain evidence="2 3">PA08 1199</strain>
    </source>
</reference>
<dbReference type="GeneID" id="36318821"/>
<comment type="caution">
    <text evidence="2">The sequence shown here is derived from an EMBL/GenBank/DDBJ whole genome shotgun (WGS) entry which is preliminary data.</text>
</comment>
<organism evidence="2 3">
    <name type="scientific">Vairimorpha ceranae</name>
    <dbReference type="NCBI Taxonomy" id="40302"/>
    <lineage>
        <taxon>Eukaryota</taxon>
        <taxon>Fungi</taxon>
        <taxon>Fungi incertae sedis</taxon>
        <taxon>Microsporidia</taxon>
        <taxon>Nosematidae</taxon>
        <taxon>Vairimorpha</taxon>
    </lineage>
</organism>
<accession>A0A0F9YMR6</accession>
<sequence length="447" mass="52427">MLFWLQEVFCSTQILDQNLPLDLRINKADISRASENKELCEHERLQEKRQESTKTEDEYMNDNQSDSNLLTIFTGKDLKSRYKNIDYDLFNLSSSITEENNLMPPSCTRSTVIKYVSKKQYCTSKQSISDKTCLKTSNSSGNDTMEHSQINSPWNNNKNLLLHKNQNDLIQEQCVTSENNAFLQKNNNVLVLSKNQTYYLKTDGVHKPSAVQTDASFNVGVSSTINNPESNFSFNNAYKNENNVKDKRKEFKTNNVSNIQTNGNEITFKSKRKRKTYKTILKNQFTASERELFDKYKKSEEHFREFYKFDIKDQMLQFIKKLEISNLSNDLKQKSILALQNLSSFLKTICEIYINTKKKKNKEDFLNSFNLPFNQFSRYADVSQELLIFKMICKNLHEICDSVFCCIPSCDFYKVNRLLLRIDNRFTSFYSNLLEFKEIIEKKNDQD</sequence>
<proteinExistence type="predicted"/>
<protein>
    <submittedName>
        <fullName evidence="2">Uncharacterized protein</fullName>
    </submittedName>
</protein>
<dbReference type="EMBL" id="JPQZ01000128">
    <property type="protein sequence ID" value="KKO74052.1"/>
    <property type="molecule type" value="Genomic_DNA"/>
</dbReference>
<evidence type="ECO:0000313" key="3">
    <source>
        <dbReference type="Proteomes" id="UP000034350"/>
    </source>
</evidence>
<name>A0A0F9YMR6_9MICR</name>
<feature type="compositionally biased region" description="Basic and acidic residues" evidence="1">
    <location>
        <begin position="43"/>
        <end position="57"/>
    </location>
</feature>
<dbReference type="RefSeq" id="XP_024329794.1">
    <property type="nucleotide sequence ID" value="XM_024473922.1"/>
</dbReference>
<dbReference type="Proteomes" id="UP000034350">
    <property type="component" value="Unassembled WGS sequence"/>
</dbReference>